<reference evidence="3 4" key="1">
    <citation type="submission" date="2015-08" db="EMBL/GenBank/DDBJ databases">
        <authorList>
            <person name="Babu N.S."/>
            <person name="Beckwith C.J."/>
            <person name="Beseler K.G."/>
            <person name="Brison A."/>
            <person name="Carone J.V."/>
            <person name="Caskin T.P."/>
            <person name="Diamond M."/>
            <person name="Durham M.E."/>
            <person name="Foxe J.M."/>
            <person name="Go M."/>
            <person name="Henderson B.A."/>
            <person name="Jones I.B."/>
            <person name="McGettigan J.A."/>
            <person name="Micheletti S.J."/>
            <person name="Nasrallah M.E."/>
            <person name="Ortiz D."/>
            <person name="Piller C.R."/>
            <person name="Privatt S.R."/>
            <person name="Schneider S.L."/>
            <person name="Sharp S."/>
            <person name="Smith T.C."/>
            <person name="Stanton J.D."/>
            <person name="Ullery H.E."/>
            <person name="Wilson R.J."/>
            <person name="Serrano M.G."/>
            <person name="Buck G."/>
            <person name="Lee V."/>
            <person name="Wang Y."/>
            <person name="Carvalho R."/>
            <person name="Voegtly L."/>
            <person name="Shi R."/>
            <person name="Duckworth R."/>
            <person name="Johnson A."/>
            <person name="Loviza R."/>
            <person name="Walstead R."/>
            <person name="Shah Z."/>
            <person name="Kiflezghi M."/>
            <person name="Wade K."/>
            <person name="Ball S.L."/>
            <person name="Bradley K.W."/>
            <person name="Asai D.J."/>
            <person name="Bowman C.A."/>
            <person name="Russell D.A."/>
            <person name="Pope W.H."/>
            <person name="Jacobs-Sera D."/>
            <person name="Hendrix R.W."/>
            <person name="Hatfull G.F."/>
        </authorList>
    </citation>
    <scope>NUCLEOTIDE SEQUENCE [LARGE SCALE GENOMIC DNA]</scope>
    <source>
        <strain evidence="3 4">DSM 27648</strain>
    </source>
</reference>
<feature type="compositionally biased region" description="Low complexity" evidence="2">
    <location>
        <begin position="72"/>
        <end position="94"/>
    </location>
</feature>
<keyword evidence="1" id="KW-0175">Coiled coil</keyword>
<dbReference type="RefSeq" id="WP_146651988.1">
    <property type="nucleotide sequence ID" value="NZ_CP012333.1"/>
</dbReference>
<evidence type="ECO:0000256" key="2">
    <source>
        <dbReference type="SAM" id="MobiDB-lite"/>
    </source>
</evidence>
<dbReference type="EMBL" id="CP012333">
    <property type="protein sequence ID" value="AKV00758.1"/>
    <property type="molecule type" value="Genomic_DNA"/>
</dbReference>
<dbReference type="Proteomes" id="UP000064967">
    <property type="component" value="Chromosome"/>
</dbReference>
<accession>A0A0K1Q4V6</accession>
<proteinExistence type="predicted"/>
<feature type="region of interest" description="Disordered" evidence="2">
    <location>
        <begin position="59"/>
        <end position="113"/>
    </location>
</feature>
<dbReference type="AlphaFoldDB" id="A0A0K1Q4V6"/>
<organism evidence="3 4">
    <name type="scientific">Labilithrix luteola</name>
    <dbReference type="NCBI Taxonomy" id="1391654"/>
    <lineage>
        <taxon>Bacteria</taxon>
        <taxon>Pseudomonadati</taxon>
        <taxon>Myxococcota</taxon>
        <taxon>Polyangia</taxon>
        <taxon>Polyangiales</taxon>
        <taxon>Labilitrichaceae</taxon>
        <taxon>Labilithrix</taxon>
    </lineage>
</organism>
<evidence type="ECO:0000256" key="1">
    <source>
        <dbReference type="SAM" id="Coils"/>
    </source>
</evidence>
<evidence type="ECO:0000313" key="4">
    <source>
        <dbReference type="Proteomes" id="UP000064967"/>
    </source>
</evidence>
<name>A0A0K1Q4V6_9BACT</name>
<keyword evidence="4" id="KW-1185">Reference proteome</keyword>
<feature type="coiled-coil region" evidence="1">
    <location>
        <begin position="13"/>
        <end position="40"/>
    </location>
</feature>
<gene>
    <name evidence="3" type="ORF">AKJ09_07421</name>
</gene>
<sequence length="113" mass="11863">MGAKTSNDILCERNELAERVRELESLLATIQRELDVALEVPEVSFLAVARIATLVRPTIPPAESTTRPITPLAPLAPLAKASPAPAASNDDAPSTVAAKPQLDSEPTLRSAVG</sequence>
<protein>
    <submittedName>
        <fullName evidence="3">Uncharacterized protein</fullName>
    </submittedName>
</protein>
<evidence type="ECO:0000313" key="3">
    <source>
        <dbReference type="EMBL" id="AKV00758.1"/>
    </source>
</evidence>
<dbReference type="KEGG" id="llu:AKJ09_07421"/>